<dbReference type="InterPro" id="IPR011009">
    <property type="entry name" value="Kinase-like_dom_sf"/>
</dbReference>
<keyword evidence="10" id="KW-0067">ATP-binding</keyword>
<evidence type="ECO:0000256" key="3">
    <source>
        <dbReference type="ARBA" id="ARBA00011245"/>
    </source>
</evidence>
<proteinExistence type="inferred from homology"/>
<keyword evidence="7" id="KW-0808">Transferase</keyword>
<evidence type="ECO:0000256" key="6">
    <source>
        <dbReference type="ARBA" id="ARBA00022600"/>
    </source>
</evidence>
<evidence type="ECO:0000256" key="5">
    <source>
        <dbReference type="ARBA" id="ARBA00013882"/>
    </source>
</evidence>
<gene>
    <name evidence="17" type="ORF">JQN70_09375</name>
</gene>
<evidence type="ECO:0000256" key="2">
    <source>
        <dbReference type="ARBA" id="ARBA00006219"/>
    </source>
</evidence>
<keyword evidence="11" id="KW-0320">Glycogen biosynthesis</keyword>
<keyword evidence="12" id="KW-0119">Carbohydrate metabolism</keyword>
<comment type="caution">
    <text evidence="17">The sequence shown here is derived from an EMBL/GenBank/DDBJ whole genome shotgun (WGS) entry which is preliminary data.</text>
</comment>
<dbReference type="Pfam" id="PF18085">
    <property type="entry name" value="Mak_N_cap"/>
    <property type="match status" value="1"/>
</dbReference>
<keyword evidence="18" id="KW-1185">Reference proteome</keyword>
<evidence type="ECO:0000256" key="7">
    <source>
        <dbReference type="ARBA" id="ARBA00022679"/>
    </source>
</evidence>
<dbReference type="Pfam" id="PF01636">
    <property type="entry name" value="APH"/>
    <property type="match status" value="1"/>
</dbReference>
<evidence type="ECO:0000259" key="15">
    <source>
        <dbReference type="Pfam" id="PF01636"/>
    </source>
</evidence>
<protein>
    <recommendedName>
        <fullName evidence="5">Maltokinase</fullName>
        <ecNumber evidence="4">2.7.1.175</ecNumber>
    </recommendedName>
    <alternativeName>
        <fullName evidence="13">Maltose-1-phosphate synthase</fullName>
    </alternativeName>
</protein>
<evidence type="ECO:0000256" key="13">
    <source>
        <dbReference type="ARBA" id="ARBA00031251"/>
    </source>
</evidence>
<dbReference type="EMBL" id="JAFDVD010000009">
    <property type="protein sequence ID" value="MBM6400593.1"/>
    <property type="molecule type" value="Genomic_DNA"/>
</dbReference>
<accession>A0ABS2CL29</accession>
<evidence type="ECO:0000259" key="16">
    <source>
        <dbReference type="Pfam" id="PF18085"/>
    </source>
</evidence>
<evidence type="ECO:0000256" key="8">
    <source>
        <dbReference type="ARBA" id="ARBA00022741"/>
    </source>
</evidence>
<dbReference type="SUPFAM" id="SSF56112">
    <property type="entry name" value="Protein kinase-like (PK-like)"/>
    <property type="match status" value="1"/>
</dbReference>
<dbReference type="InterPro" id="IPR040999">
    <property type="entry name" value="Mak_N_cap"/>
</dbReference>
<feature type="domain" description="Aminoglycoside phosphotransferase" evidence="15">
    <location>
        <begin position="162"/>
        <end position="427"/>
    </location>
</feature>
<organism evidence="17 18">
    <name type="scientific">Phycicoccus sonneratiae</name>
    <dbReference type="NCBI Taxonomy" id="2807628"/>
    <lineage>
        <taxon>Bacteria</taxon>
        <taxon>Bacillati</taxon>
        <taxon>Actinomycetota</taxon>
        <taxon>Actinomycetes</taxon>
        <taxon>Micrococcales</taxon>
        <taxon>Intrasporangiaceae</taxon>
        <taxon>Phycicoccus</taxon>
    </lineage>
</organism>
<keyword evidence="6" id="KW-0321">Glycogen metabolism</keyword>
<comment type="similarity">
    <text evidence="2">Belongs to the aminoglycoside phosphotransferase family.</text>
</comment>
<keyword evidence="8" id="KW-0547">Nucleotide-binding</keyword>
<comment type="subunit">
    <text evidence="3">Monomer.</text>
</comment>
<evidence type="ECO:0000256" key="10">
    <source>
        <dbReference type="ARBA" id="ARBA00022840"/>
    </source>
</evidence>
<evidence type="ECO:0000313" key="17">
    <source>
        <dbReference type="EMBL" id="MBM6400593.1"/>
    </source>
</evidence>
<dbReference type="RefSeq" id="WP_204131069.1">
    <property type="nucleotide sequence ID" value="NZ_JAFDVD010000009.1"/>
</dbReference>
<keyword evidence="9" id="KW-0418">Kinase</keyword>
<dbReference type="EC" id="2.7.1.175" evidence="4"/>
<feature type="domain" description="Maltokinase N-terminal cap" evidence="16">
    <location>
        <begin position="21"/>
        <end position="108"/>
    </location>
</feature>
<comment type="pathway">
    <text evidence="1">Glycan biosynthesis; glycogen biosynthesis.</text>
</comment>
<evidence type="ECO:0000256" key="9">
    <source>
        <dbReference type="ARBA" id="ARBA00022777"/>
    </source>
</evidence>
<evidence type="ECO:0000256" key="4">
    <source>
        <dbReference type="ARBA" id="ARBA00011962"/>
    </source>
</evidence>
<evidence type="ECO:0000256" key="12">
    <source>
        <dbReference type="ARBA" id="ARBA00023277"/>
    </source>
</evidence>
<comment type="catalytic activity">
    <reaction evidence="14">
        <text>D-maltose + ATP = alpha-maltose 1-phosphate + ADP + H(+)</text>
        <dbReference type="Rhea" id="RHEA:31915"/>
        <dbReference type="ChEBI" id="CHEBI:15378"/>
        <dbReference type="ChEBI" id="CHEBI:17306"/>
        <dbReference type="ChEBI" id="CHEBI:30616"/>
        <dbReference type="ChEBI" id="CHEBI:63576"/>
        <dbReference type="ChEBI" id="CHEBI:456216"/>
        <dbReference type="EC" id="2.7.1.175"/>
    </reaction>
</comment>
<evidence type="ECO:0000256" key="11">
    <source>
        <dbReference type="ARBA" id="ARBA00023056"/>
    </source>
</evidence>
<evidence type="ECO:0000256" key="14">
    <source>
        <dbReference type="ARBA" id="ARBA00049067"/>
    </source>
</evidence>
<evidence type="ECO:0000256" key="1">
    <source>
        <dbReference type="ARBA" id="ARBA00004964"/>
    </source>
</evidence>
<evidence type="ECO:0000313" key="18">
    <source>
        <dbReference type="Proteomes" id="UP001430172"/>
    </source>
</evidence>
<sequence length="484" mass="52427">MAEIHTGATLTPSKRELLEEWMGSQRWYAAKGRHPRTRRLYSWRLDDPAGEVGIETMVVVDESGDEPVVYQVPLTYRGEPLASADHALVGTMEHSVLGKRWVYDAPHDPVYARQLLELVQGRVRAASSSASDAVDESVSGVPQASWTRPVRVASSRVLTGEQSNTSVILDTTDDDGHHVPLIVKVFRMLSPGENPDVVLQGALVDAGSRRVPAVVGSVAGGWPHPTPEGDRPATGHLAFAQEFLPGVEDAWRVALRAAEEGADFTEPARALGAATAEVHHALADALGTTPTSAEQVEAILAGMRVRLDAAVDAVPDLEPVRAAVESVLAAAADADWPDLQRIHGDYHLGQVLRSPERGWVLLDFEGEPLRPLDERSLPDQWVRDVAGMLRSFDYVGGTREQVVGHSARAWVTAAQEAFLDGYAAEAGEDPRTREAVLAAFELDKALYEVVYEARNRPGWVGIPLGAVRRLTDRFSPATSQGDLS</sequence>
<dbReference type="Gene3D" id="3.90.1200.10">
    <property type="match status" value="1"/>
</dbReference>
<dbReference type="Proteomes" id="UP001430172">
    <property type="component" value="Unassembled WGS sequence"/>
</dbReference>
<name>A0ABS2CL29_9MICO</name>
<reference evidence="17" key="1">
    <citation type="submission" date="2021-02" db="EMBL/GenBank/DDBJ databases">
        <title>Phycicoccus sp. MQZ13P-5T, whole genome shotgun sequence.</title>
        <authorList>
            <person name="Tuo L."/>
        </authorList>
    </citation>
    <scope>NUCLEOTIDE SEQUENCE</scope>
    <source>
        <strain evidence="17">MQZ13P-5</strain>
    </source>
</reference>
<dbReference type="InterPro" id="IPR002575">
    <property type="entry name" value="Aminoglycoside_PTrfase"/>
</dbReference>